<dbReference type="InterPro" id="IPR029044">
    <property type="entry name" value="Nucleotide-diphossugar_trans"/>
</dbReference>
<feature type="region of interest" description="Disordered" evidence="1">
    <location>
        <begin position="258"/>
        <end position="298"/>
    </location>
</feature>
<sequence>MSQFGLLGLGNMEEIEDTNITSEDLLRTGTPAKADFLIVHYVRLLTDGTQGAPLSFVDCLGLYSVFLLLKPDRILLHANSKDNSEALLNKTLNWSIVQTILAPLQRTINGKTISYIAHEADIRKLRALEEYGGIVLDFDVVILNGSTVRALWTITPCFICWEPARNSANSGFLGCRQKNATYPRSILKQYEVAYNPNCWSCNSGFVPWNIWNDNKDIAVLADNVCNNPDFYQRDKINEQRGKYGWNLERQAGLSLFPSRQGFQPDQRQPLELSFGGCLPLAPDGRSPRPDGATDSPCS</sequence>
<dbReference type="SUPFAM" id="SSF53448">
    <property type="entry name" value="Nucleotide-diphospho-sugar transferases"/>
    <property type="match status" value="1"/>
</dbReference>
<dbReference type="EMBL" id="BDGG01000009">
    <property type="protein sequence ID" value="GAV03066.1"/>
    <property type="molecule type" value="Genomic_DNA"/>
</dbReference>
<evidence type="ECO:0000256" key="1">
    <source>
        <dbReference type="SAM" id="MobiDB-lite"/>
    </source>
</evidence>
<dbReference type="Proteomes" id="UP000186922">
    <property type="component" value="Unassembled WGS sequence"/>
</dbReference>
<accession>A0A1D1VQF1</accession>
<evidence type="ECO:0000313" key="3">
    <source>
        <dbReference type="Proteomes" id="UP000186922"/>
    </source>
</evidence>
<reference evidence="2 3" key="1">
    <citation type="journal article" date="2016" name="Nat. Commun.">
        <title>Extremotolerant tardigrade genome and improved radiotolerance of human cultured cells by tardigrade-unique protein.</title>
        <authorList>
            <person name="Hashimoto T."/>
            <person name="Horikawa D.D."/>
            <person name="Saito Y."/>
            <person name="Kuwahara H."/>
            <person name="Kozuka-Hata H."/>
            <person name="Shin-I T."/>
            <person name="Minakuchi Y."/>
            <person name="Ohishi K."/>
            <person name="Motoyama A."/>
            <person name="Aizu T."/>
            <person name="Enomoto A."/>
            <person name="Kondo K."/>
            <person name="Tanaka S."/>
            <person name="Hara Y."/>
            <person name="Koshikawa S."/>
            <person name="Sagara H."/>
            <person name="Miura T."/>
            <person name="Yokobori S."/>
            <person name="Miyagawa K."/>
            <person name="Suzuki Y."/>
            <person name="Kubo T."/>
            <person name="Oyama M."/>
            <person name="Kohara Y."/>
            <person name="Fujiyama A."/>
            <person name="Arakawa K."/>
            <person name="Katayama T."/>
            <person name="Toyoda A."/>
            <person name="Kunieda T."/>
        </authorList>
    </citation>
    <scope>NUCLEOTIDE SEQUENCE [LARGE SCALE GENOMIC DNA]</scope>
    <source>
        <strain evidence="2 3">YOKOZUNA-1</strain>
    </source>
</reference>
<dbReference type="PANTHER" id="PTHR46830:SF1">
    <property type="entry name" value="ALPHA-1,4-N-ACETYLGLUCOSAMINYLTRANSFERASE"/>
    <property type="match status" value="1"/>
</dbReference>
<comment type="caution">
    <text evidence="2">The sequence shown here is derived from an EMBL/GenBank/DDBJ whole genome shotgun (WGS) entry which is preliminary data.</text>
</comment>
<protein>
    <recommendedName>
        <fullName evidence="4">Alpha-1,4-N-acetylglucosaminyltransferase</fullName>
    </recommendedName>
</protein>
<proteinExistence type="predicted"/>
<organism evidence="2 3">
    <name type="scientific">Ramazzottius varieornatus</name>
    <name type="common">Water bear</name>
    <name type="synonym">Tardigrade</name>
    <dbReference type="NCBI Taxonomy" id="947166"/>
    <lineage>
        <taxon>Eukaryota</taxon>
        <taxon>Metazoa</taxon>
        <taxon>Ecdysozoa</taxon>
        <taxon>Tardigrada</taxon>
        <taxon>Eutardigrada</taxon>
        <taxon>Parachela</taxon>
        <taxon>Hypsibioidea</taxon>
        <taxon>Ramazzottiidae</taxon>
        <taxon>Ramazzottius</taxon>
    </lineage>
</organism>
<dbReference type="OrthoDB" id="409543at2759"/>
<gene>
    <name evidence="2" type="primary">RvY_13548-1</name>
    <name evidence="2" type="synonym">RvY_13548.1</name>
    <name evidence="2" type="ORF">RvY_13548</name>
</gene>
<keyword evidence="3" id="KW-1185">Reference proteome</keyword>
<dbReference type="AlphaFoldDB" id="A0A1D1VQF1"/>
<name>A0A1D1VQF1_RAMVA</name>
<evidence type="ECO:0008006" key="4">
    <source>
        <dbReference type="Google" id="ProtNLM"/>
    </source>
</evidence>
<evidence type="ECO:0000313" key="2">
    <source>
        <dbReference type="EMBL" id="GAV03066.1"/>
    </source>
</evidence>
<dbReference type="PANTHER" id="PTHR46830">
    <property type="entry name" value="TRANSFERASE, PUTATIVE-RELATED"/>
    <property type="match status" value="1"/>
</dbReference>